<keyword evidence="5" id="KW-1185">Reference proteome</keyword>
<feature type="repeat" description="ANK" evidence="3">
    <location>
        <begin position="139"/>
        <end position="171"/>
    </location>
</feature>
<dbReference type="EMBL" id="JAPEVB010000003">
    <property type="protein sequence ID" value="KAJ4390939.1"/>
    <property type="molecule type" value="Genomic_DNA"/>
</dbReference>
<accession>A0A9W8YRN9</accession>
<comment type="caution">
    <text evidence="4">The sequence shown here is derived from an EMBL/GenBank/DDBJ whole genome shotgun (WGS) entry which is preliminary data.</text>
</comment>
<name>A0A9W8YRN9_9PEZI</name>
<protein>
    <recommendedName>
        <fullName evidence="6">Ankyrin repeat protein</fullName>
    </recommendedName>
</protein>
<reference evidence="4" key="1">
    <citation type="submission" date="2022-10" db="EMBL/GenBank/DDBJ databases">
        <title>Tapping the CABI collections for fungal endophytes: first genome assemblies for Collariella, Neodidymelliopsis, Ascochyta clinopodiicola, Didymella pomorum, Didymosphaeria variabile, Neocosmospora piperis and Neocucurbitaria cava.</title>
        <authorList>
            <person name="Hill R."/>
        </authorList>
    </citation>
    <scope>NUCLEOTIDE SEQUENCE</scope>
    <source>
        <strain evidence="4">IMI 355082</strain>
    </source>
</reference>
<evidence type="ECO:0000256" key="1">
    <source>
        <dbReference type="ARBA" id="ARBA00022737"/>
    </source>
</evidence>
<dbReference type="OrthoDB" id="195446at2759"/>
<keyword evidence="1" id="KW-0677">Repeat</keyword>
<dbReference type="InterPro" id="IPR036770">
    <property type="entry name" value="Ankyrin_rpt-contain_sf"/>
</dbReference>
<sequence>MSQLNPDLLLELIKGRDWASVLEMVEHFKRKNISILSPSNGKSTHNGNYNALHAIVSEGPYRYTQGRSQYEMKEFVDVELLRLKSIEAILGMAPDKMHFIDAANADGATALSLAVRYRSLPIVEYLINQGANVNSKDHAGRTPLHHAAEFMHLDTAALLLEKGANVALYDNVLNTPADEARFRRDHSAGLNLADDMLKLLHTGQERQQDQMSPTSRCYIMSGQLSTSDGGSINKKFVCTAHSKPISELLDESAPWLREIQKLQVDLSRSTSPQLWLSCWIHVPVNDLRLIEKMVKLLTWPDILTQWEVDATVNFIKWMEETESLSRPGFYVPETNQDFAHSFANKVQCILPILDLNARPQVERFQNTTSMELHSPYCNQRPLNLIRTVEQRDGDPSAEKSLSQGLEHTLDKYCYDFLKGEELNKRNEDQVVQRYFQHVREQLATEDAEEVLVVSRLWIWKFGG</sequence>
<dbReference type="PROSITE" id="PS50088">
    <property type="entry name" value="ANK_REPEAT"/>
    <property type="match status" value="2"/>
</dbReference>
<dbReference type="PANTHER" id="PTHR24171:SF9">
    <property type="entry name" value="ANKYRIN REPEAT DOMAIN-CONTAINING PROTEIN 39"/>
    <property type="match status" value="1"/>
</dbReference>
<evidence type="ECO:0000256" key="2">
    <source>
        <dbReference type="ARBA" id="ARBA00023043"/>
    </source>
</evidence>
<keyword evidence="2 3" id="KW-0040">ANK repeat</keyword>
<proteinExistence type="predicted"/>
<dbReference type="PANTHER" id="PTHR24171">
    <property type="entry name" value="ANKYRIN REPEAT DOMAIN-CONTAINING PROTEIN 39-RELATED"/>
    <property type="match status" value="1"/>
</dbReference>
<feature type="repeat" description="ANK" evidence="3">
    <location>
        <begin position="106"/>
        <end position="138"/>
    </location>
</feature>
<gene>
    <name evidence="4" type="ORF">N0V93_004538</name>
</gene>
<evidence type="ECO:0008006" key="6">
    <source>
        <dbReference type="Google" id="ProtNLM"/>
    </source>
</evidence>
<dbReference type="PROSITE" id="PS50297">
    <property type="entry name" value="ANK_REP_REGION"/>
    <property type="match status" value="2"/>
</dbReference>
<dbReference type="Proteomes" id="UP001140453">
    <property type="component" value="Unassembled WGS sequence"/>
</dbReference>
<dbReference type="SMART" id="SM00248">
    <property type="entry name" value="ANK"/>
    <property type="match status" value="2"/>
</dbReference>
<dbReference type="AlphaFoldDB" id="A0A9W8YRN9"/>
<evidence type="ECO:0000313" key="4">
    <source>
        <dbReference type="EMBL" id="KAJ4390939.1"/>
    </source>
</evidence>
<organism evidence="4 5">
    <name type="scientific">Gnomoniopsis smithogilvyi</name>
    <dbReference type="NCBI Taxonomy" id="1191159"/>
    <lineage>
        <taxon>Eukaryota</taxon>
        <taxon>Fungi</taxon>
        <taxon>Dikarya</taxon>
        <taxon>Ascomycota</taxon>
        <taxon>Pezizomycotina</taxon>
        <taxon>Sordariomycetes</taxon>
        <taxon>Sordariomycetidae</taxon>
        <taxon>Diaporthales</taxon>
        <taxon>Gnomoniaceae</taxon>
        <taxon>Gnomoniopsis</taxon>
    </lineage>
</organism>
<evidence type="ECO:0000256" key="3">
    <source>
        <dbReference type="PROSITE-ProRule" id="PRU00023"/>
    </source>
</evidence>
<dbReference type="Gene3D" id="1.25.40.20">
    <property type="entry name" value="Ankyrin repeat-containing domain"/>
    <property type="match status" value="2"/>
</dbReference>
<evidence type="ECO:0000313" key="5">
    <source>
        <dbReference type="Proteomes" id="UP001140453"/>
    </source>
</evidence>
<dbReference type="SUPFAM" id="SSF48403">
    <property type="entry name" value="Ankyrin repeat"/>
    <property type="match status" value="1"/>
</dbReference>
<dbReference type="Pfam" id="PF12796">
    <property type="entry name" value="Ank_2"/>
    <property type="match status" value="1"/>
</dbReference>
<dbReference type="InterPro" id="IPR002110">
    <property type="entry name" value="Ankyrin_rpt"/>
</dbReference>